<keyword evidence="7" id="KW-0067">ATP-binding</keyword>
<dbReference type="InterPro" id="IPR011495">
    <property type="entry name" value="Sig_transdc_His_kin_sub2_dim/P"/>
</dbReference>
<dbReference type="InterPro" id="IPR036890">
    <property type="entry name" value="HATPase_C_sf"/>
</dbReference>
<evidence type="ECO:0000256" key="2">
    <source>
        <dbReference type="ARBA" id="ARBA00012438"/>
    </source>
</evidence>
<keyword evidence="8" id="KW-0902">Two-component regulatory system</keyword>
<evidence type="ECO:0000256" key="7">
    <source>
        <dbReference type="ARBA" id="ARBA00022840"/>
    </source>
</evidence>
<dbReference type="InterPro" id="IPR038424">
    <property type="entry name" value="H_kinase_PdtaS_GAF_sf"/>
</dbReference>
<dbReference type="EMBL" id="JACGWV010000002">
    <property type="protein sequence ID" value="MBA8810048.1"/>
    <property type="molecule type" value="Genomic_DNA"/>
</dbReference>
<comment type="caution">
    <text evidence="10">The sequence shown here is derived from an EMBL/GenBank/DDBJ whole genome shotgun (WGS) entry which is preliminary data.</text>
</comment>
<evidence type="ECO:0000256" key="4">
    <source>
        <dbReference type="ARBA" id="ARBA00022679"/>
    </source>
</evidence>
<dbReference type="PANTHER" id="PTHR41523:SF8">
    <property type="entry name" value="ETHYLENE RESPONSE SENSOR PROTEIN"/>
    <property type="match status" value="1"/>
</dbReference>
<evidence type="ECO:0000256" key="8">
    <source>
        <dbReference type="ARBA" id="ARBA00023012"/>
    </source>
</evidence>
<feature type="domain" description="Histidine kinase" evidence="9">
    <location>
        <begin position="293"/>
        <end position="490"/>
    </location>
</feature>
<dbReference type="PROSITE" id="PS50109">
    <property type="entry name" value="HIS_KIN"/>
    <property type="match status" value="1"/>
</dbReference>
<name>A0A7W3JC06_9MICO</name>
<dbReference type="InterPro" id="IPR013656">
    <property type="entry name" value="PAS_4"/>
</dbReference>
<dbReference type="Gene3D" id="3.30.450.280">
    <property type="entry name" value="GAF domain"/>
    <property type="match status" value="1"/>
</dbReference>
<dbReference type="SUPFAM" id="SSF55785">
    <property type="entry name" value="PYP-like sensor domain (PAS domain)"/>
    <property type="match status" value="1"/>
</dbReference>
<evidence type="ECO:0000256" key="3">
    <source>
        <dbReference type="ARBA" id="ARBA00022553"/>
    </source>
</evidence>
<dbReference type="Gene3D" id="3.30.450.20">
    <property type="entry name" value="PAS domain"/>
    <property type="match status" value="1"/>
</dbReference>
<evidence type="ECO:0000256" key="5">
    <source>
        <dbReference type="ARBA" id="ARBA00022741"/>
    </source>
</evidence>
<dbReference type="Pfam" id="PF12282">
    <property type="entry name" value="GAF_PdtaS"/>
    <property type="match status" value="1"/>
</dbReference>
<dbReference type="InterPro" id="IPR035965">
    <property type="entry name" value="PAS-like_dom_sf"/>
</dbReference>
<keyword evidence="11" id="KW-1185">Reference proteome</keyword>
<dbReference type="AlphaFoldDB" id="A0A7W3JC06"/>
<evidence type="ECO:0000259" key="9">
    <source>
        <dbReference type="PROSITE" id="PS50109"/>
    </source>
</evidence>
<dbReference type="PANTHER" id="PTHR41523">
    <property type="entry name" value="TWO-COMPONENT SYSTEM SENSOR PROTEIN"/>
    <property type="match status" value="1"/>
</dbReference>
<keyword evidence="3" id="KW-0597">Phosphoprotein</keyword>
<evidence type="ECO:0000313" key="10">
    <source>
        <dbReference type="EMBL" id="MBA8810048.1"/>
    </source>
</evidence>
<reference evidence="10 11" key="1">
    <citation type="submission" date="2020-07" db="EMBL/GenBank/DDBJ databases">
        <title>Sequencing the genomes of 1000 actinobacteria strains.</title>
        <authorList>
            <person name="Klenk H.-P."/>
        </authorList>
    </citation>
    <scope>NUCLEOTIDE SEQUENCE [LARGE SCALE GENOMIC DNA]</scope>
    <source>
        <strain evidence="10 11">DSM 44121</strain>
    </source>
</reference>
<keyword evidence="5" id="KW-0547">Nucleotide-binding</keyword>
<keyword evidence="6 10" id="KW-0418">Kinase</keyword>
<dbReference type="InterPro" id="IPR004358">
    <property type="entry name" value="Sig_transdc_His_kin-like_C"/>
</dbReference>
<dbReference type="Pfam" id="PF08448">
    <property type="entry name" value="PAS_4"/>
    <property type="match status" value="1"/>
</dbReference>
<dbReference type="Gene3D" id="3.30.565.10">
    <property type="entry name" value="Histidine kinase-like ATPase, C-terminal domain"/>
    <property type="match status" value="1"/>
</dbReference>
<dbReference type="PRINTS" id="PR00344">
    <property type="entry name" value="BCTRLSENSOR"/>
</dbReference>
<keyword evidence="4" id="KW-0808">Transferase</keyword>
<sequence>MSAMSDLILEHADLEPADVEWLHLLVGDWQVVSDLAFADLVLWLPTDDGRFVAIAQCRPSTGATVHYDDIVGSFAPEGQRPQLAKAMAEAKAQRAREPRWFGAYAVREEAIPVVHKDTAVAVIARQTNLGSGRTPSRLELNYVEAADDLVAMIPRGEFPLPNAATGSRRGAPRVGDGLIRLNSEGEVLYASPNALSCFHRLGVIGPLVGQSLVEVTADMVEQLQPVDESLPLVVMGRAPWRTDIEAHGVSLSLRAMPLTDRGQRIGAVLLCRDVSELRRRERELITKDATIREIHHRVKNNLQTVAALLRLQARRMDVPAAKEALEEAMRRVSTIALVHESLSQTLDEQVELDDMVGRALRLTADVASADTSVRTVRTGSFGMVPAQDATPLALVLTELVTNAVEHGFVGRSVGTVEIAVERENSDLRVVVADDGVGLPENGGAGGRGPGSGLGTQIVRTLVTNELGGTIEWSAREGGGTEVVLQLVLRVAEPARS</sequence>
<dbReference type="SMART" id="SM00387">
    <property type="entry name" value="HATPase_c"/>
    <property type="match status" value="1"/>
</dbReference>
<dbReference type="GO" id="GO:0005524">
    <property type="term" value="F:ATP binding"/>
    <property type="evidence" value="ECO:0007669"/>
    <property type="project" value="UniProtKB-KW"/>
</dbReference>
<dbReference type="EC" id="2.7.13.3" evidence="2"/>
<dbReference type="InterPro" id="IPR003594">
    <property type="entry name" value="HATPase_dom"/>
</dbReference>
<accession>A0A7W3JC06</accession>
<dbReference type="InterPro" id="IPR022066">
    <property type="entry name" value="PdtaS_GAF"/>
</dbReference>
<dbReference type="GO" id="GO:0000160">
    <property type="term" value="P:phosphorelay signal transduction system"/>
    <property type="evidence" value="ECO:0007669"/>
    <property type="project" value="UniProtKB-KW"/>
</dbReference>
<dbReference type="Pfam" id="PF02518">
    <property type="entry name" value="HATPase_c"/>
    <property type="match status" value="1"/>
</dbReference>
<proteinExistence type="predicted"/>
<protein>
    <recommendedName>
        <fullName evidence="2">histidine kinase</fullName>
        <ecNumber evidence="2">2.7.13.3</ecNumber>
    </recommendedName>
</protein>
<organism evidence="10 11">
    <name type="scientific">Promicromonospora sukumoe</name>
    <dbReference type="NCBI Taxonomy" id="88382"/>
    <lineage>
        <taxon>Bacteria</taxon>
        <taxon>Bacillati</taxon>
        <taxon>Actinomycetota</taxon>
        <taxon>Actinomycetes</taxon>
        <taxon>Micrococcales</taxon>
        <taxon>Promicromonosporaceae</taxon>
        <taxon>Promicromonospora</taxon>
    </lineage>
</organism>
<dbReference type="InterPro" id="IPR005467">
    <property type="entry name" value="His_kinase_dom"/>
</dbReference>
<dbReference type="Proteomes" id="UP000540568">
    <property type="component" value="Unassembled WGS sequence"/>
</dbReference>
<evidence type="ECO:0000256" key="6">
    <source>
        <dbReference type="ARBA" id="ARBA00022777"/>
    </source>
</evidence>
<dbReference type="Pfam" id="PF07568">
    <property type="entry name" value="HisKA_2"/>
    <property type="match status" value="1"/>
</dbReference>
<dbReference type="SUPFAM" id="SSF55874">
    <property type="entry name" value="ATPase domain of HSP90 chaperone/DNA topoisomerase II/histidine kinase"/>
    <property type="match status" value="1"/>
</dbReference>
<dbReference type="GO" id="GO:0004673">
    <property type="term" value="F:protein histidine kinase activity"/>
    <property type="evidence" value="ECO:0007669"/>
    <property type="project" value="UniProtKB-EC"/>
</dbReference>
<comment type="catalytic activity">
    <reaction evidence="1">
        <text>ATP + protein L-histidine = ADP + protein N-phospho-L-histidine.</text>
        <dbReference type="EC" id="2.7.13.3"/>
    </reaction>
</comment>
<gene>
    <name evidence="10" type="ORF">FHX71_004024</name>
</gene>
<evidence type="ECO:0000256" key="1">
    <source>
        <dbReference type="ARBA" id="ARBA00000085"/>
    </source>
</evidence>
<evidence type="ECO:0000313" key="11">
    <source>
        <dbReference type="Proteomes" id="UP000540568"/>
    </source>
</evidence>